<dbReference type="STRING" id="572480.Arnit_2686"/>
<dbReference type="GO" id="GO:0005524">
    <property type="term" value="F:ATP binding"/>
    <property type="evidence" value="ECO:0007669"/>
    <property type="project" value="UniProtKB-UniRule"/>
</dbReference>
<evidence type="ECO:0000256" key="7">
    <source>
        <dbReference type="HAMAP-Rule" id="MF_00558"/>
    </source>
</evidence>
<keyword evidence="6 7" id="KW-0460">Magnesium</keyword>
<evidence type="ECO:0000313" key="11">
    <source>
        <dbReference type="Proteomes" id="UP000000939"/>
    </source>
</evidence>
<feature type="binding site" evidence="7">
    <location>
        <position position="99"/>
    </location>
    <ligand>
        <name>ATP</name>
        <dbReference type="ChEBI" id="CHEBI:30616"/>
    </ligand>
</feature>
<dbReference type="AlphaFoldDB" id="D5V6R4"/>
<dbReference type="InterPro" id="IPR005809">
    <property type="entry name" value="Succ_CoA_ligase-like_bsu"/>
</dbReference>
<dbReference type="EMBL" id="CP001999">
    <property type="protein sequence ID" value="ADG94334.1"/>
    <property type="molecule type" value="Genomic_DNA"/>
</dbReference>
<dbReference type="PIRSF" id="PIRSF001554">
    <property type="entry name" value="SucCS_beta"/>
    <property type="match status" value="1"/>
</dbReference>
<organism evidence="10 11">
    <name type="scientific">Arcobacter nitrofigilis (strain ATCC 33309 / DSM 7299 / CCUG 15893 / LMG 7604 / NCTC 12251 / CI)</name>
    <name type="common">Campylobacter nitrofigilis</name>
    <dbReference type="NCBI Taxonomy" id="572480"/>
    <lineage>
        <taxon>Bacteria</taxon>
        <taxon>Pseudomonadati</taxon>
        <taxon>Campylobacterota</taxon>
        <taxon>Epsilonproteobacteria</taxon>
        <taxon>Campylobacterales</taxon>
        <taxon>Arcobacteraceae</taxon>
        <taxon>Arcobacter</taxon>
    </lineage>
</organism>
<keyword evidence="4 7" id="KW-0479">Metal-binding</keyword>
<evidence type="ECO:0000259" key="8">
    <source>
        <dbReference type="Pfam" id="PF00549"/>
    </source>
</evidence>
<dbReference type="NCBIfam" id="TIGR01016">
    <property type="entry name" value="sucCoAbeta"/>
    <property type="match status" value="1"/>
</dbReference>
<evidence type="ECO:0000256" key="4">
    <source>
        <dbReference type="ARBA" id="ARBA00022723"/>
    </source>
</evidence>
<dbReference type="eggNOG" id="COG0045">
    <property type="taxonomic scope" value="Bacteria"/>
</dbReference>
<evidence type="ECO:0000256" key="5">
    <source>
        <dbReference type="ARBA" id="ARBA00022741"/>
    </source>
</evidence>
<dbReference type="Gene3D" id="3.40.50.261">
    <property type="entry name" value="Succinyl-CoA synthetase domains"/>
    <property type="match status" value="1"/>
</dbReference>
<dbReference type="PANTHER" id="PTHR11815">
    <property type="entry name" value="SUCCINYL-COA SYNTHETASE BETA CHAIN"/>
    <property type="match status" value="1"/>
</dbReference>
<dbReference type="HOGENOM" id="CLU_037430_0_2_7"/>
<accession>D5V6R4</accession>
<comment type="catalytic activity">
    <reaction evidence="7">
        <text>GTP + succinate + CoA = succinyl-CoA + GDP + phosphate</text>
        <dbReference type="Rhea" id="RHEA:22120"/>
        <dbReference type="ChEBI" id="CHEBI:30031"/>
        <dbReference type="ChEBI" id="CHEBI:37565"/>
        <dbReference type="ChEBI" id="CHEBI:43474"/>
        <dbReference type="ChEBI" id="CHEBI:57287"/>
        <dbReference type="ChEBI" id="CHEBI:57292"/>
        <dbReference type="ChEBI" id="CHEBI:58189"/>
    </reaction>
</comment>
<evidence type="ECO:0000256" key="2">
    <source>
        <dbReference type="ARBA" id="ARBA00022532"/>
    </source>
</evidence>
<feature type="binding site" evidence="7">
    <location>
        <position position="264"/>
    </location>
    <ligand>
        <name>substrate</name>
        <note>ligand shared with subunit alpha</note>
    </ligand>
</feature>
<comment type="subunit">
    <text evidence="7">Heterotetramer of two alpha and two beta subunits.</text>
</comment>
<feature type="binding site" evidence="7">
    <location>
        <position position="46"/>
    </location>
    <ligand>
        <name>ATP</name>
        <dbReference type="ChEBI" id="CHEBI:30616"/>
    </ligand>
</feature>
<keyword evidence="5 7" id="KW-0547">Nucleotide-binding</keyword>
<evidence type="ECO:0000256" key="6">
    <source>
        <dbReference type="ARBA" id="ARBA00022842"/>
    </source>
</evidence>
<keyword evidence="11" id="KW-1185">Reference proteome</keyword>
<comment type="function">
    <text evidence="7">Succinyl-CoA synthetase functions in the citric acid cycle (TCA), coupling the hydrolysis of succinyl-CoA to the synthesis of either ATP or GTP and thus represents the only step of substrate-level phosphorylation in the TCA. The beta subunit provides nucleotide specificity of the enzyme and binds the substrate succinate, while the binding sites for coenzyme A and phosphate are found in the alpha subunit.</text>
</comment>
<comment type="catalytic activity">
    <reaction evidence="7">
        <text>succinate + ATP + CoA = succinyl-CoA + ADP + phosphate</text>
        <dbReference type="Rhea" id="RHEA:17661"/>
        <dbReference type="ChEBI" id="CHEBI:30031"/>
        <dbReference type="ChEBI" id="CHEBI:30616"/>
        <dbReference type="ChEBI" id="CHEBI:43474"/>
        <dbReference type="ChEBI" id="CHEBI:57287"/>
        <dbReference type="ChEBI" id="CHEBI:57292"/>
        <dbReference type="ChEBI" id="CHEBI:456216"/>
        <dbReference type="EC" id="6.2.1.5"/>
    </reaction>
</comment>
<dbReference type="FunFam" id="3.30.470.20:FF:000002">
    <property type="entry name" value="Succinate--CoA ligase [ADP-forming] subunit beta"/>
    <property type="match status" value="1"/>
</dbReference>
<evidence type="ECO:0000259" key="9">
    <source>
        <dbReference type="Pfam" id="PF08442"/>
    </source>
</evidence>
<comment type="cofactor">
    <cofactor evidence="7">
        <name>Mg(2+)</name>
        <dbReference type="ChEBI" id="CHEBI:18420"/>
    </cofactor>
    <text evidence="7">Binds 1 Mg(2+) ion per subunit.</text>
</comment>
<dbReference type="SUPFAM" id="SSF52210">
    <property type="entry name" value="Succinyl-CoA synthetase domains"/>
    <property type="match status" value="1"/>
</dbReference>
<dbReference type="InterPro" id="IPR017866">
    <property type="entry name" value="Succ-CoA_synthase_bsu_CS"/>
</dbReference>
<feature type="domain" description="ATP-citrate synthase/succinyl-CoA ligase C-terminal" evidence="8">
    <location>
        <begin position="262"/>
        <end position="380"/>
    </location>
</feature>
<dbReference type="NCBIfam" id="NF001913">
    <property type="entry name" value="PRK00696.1"/>
    <property type="match status" value="1"/>
</dbReference>
<dbReference type="GO" id="GO:0004775">
    <property type="term" value="F:succinate-CoA ligase (ADP-forming) activity"/>
    <property type="evidence" value="ECO:0007669"/>
    <property type="project" value="UniProtKB-UniRule"/>
</dbReference>
<comment type="pathway">
    <text evidence="7">Carbohydrate metabolism; tricarboxylic acid cycle; succinate from succinyl-CoA (ligase route): step 1/1.</text>
</comment>
<evidence type="ECO:0000313" key="10">
    <source>
        <dbReference type="EMBL" id="ADG94334.1"/>
    </source>
</evidence>
<gene>
    <name evidence="7" type="primary">sucC</name>
    <name evidence="10" type="ordered locus">Arnit_2686</name>
</gene>
<dbReference type="GO" id="GO:0004776">
    <property type="term" value="F:succinate-CoA ligase (GDP-forming) activity"/>
    <property type="evidence" value="ECO:0007669"/>
    <property type="project" value="RHEA"/>
</dbReference>
<dbReference type="GO" id="GO:0000287">
    <property type="term" value="F:magnesium ion binding"/>
    <property type="evidence" value="ECO:0007669"/>
    <property type="project" value="UniProtKB-UniRule"/>
</dbReference>
<dbReference type="Pfam" id="PF00549">
    <property type="entry name" value="Ligase_CoA"/>
    <property type="match status" value="1"/>
</dbReference>
<dbReference type="Gene3D" id="3.30.470.20">
    <property type="entry name" value="ATP-grasp fold, B domain"/>
    <property type="match status" value="1"/>
</dbReference>
<dbReference type="InterPro" id="IPR013650">
    <property type="entry name" value="ATP-grasp_succ-CoA_synth-type"/>
</dbReference>
<name>D5V6R4_ARCNC</name>
<feature type="domain" description="ATP-grasp fold succinyl-CoA synthetase-type" evidence="9">
    <location>
        <begin position="2"/>
        <end position="203"/>
    </location>
</feature>
<dbReference type="PROSITE" id="PS01217">
    <property type="entry name" value="SUCCINYL_COA_LIG_3"/>
    <property type="match status" value="1"/>
</dbReference>
<dbReference type="InterPro" id="IPR013815">
    <property type="entry name" value="ATP_grasp_subdomain_1"/>
</dbReference>
<dbReference type="EC" id="6.2.1.5" evidence="7"/>
<keyword evidence="3 7" id="KW-0436">Ligase</keyword>
<dbReference type="SUPFAM" id="SSF56059">
    <property type="entry name" value="Glutathione synthetase ATP-binding domain-like"/>
    <property type="match status" value="1"/>
</dbReference>
<dbReference type="HAMAP" id="MF_00558">
    <property type="entry name" value="Succ_CoA_beta"/>
    <property type="match status" value="1"/>
</dbReference>
<feature type="binding site" evidence="7">
    <location>
        <begin position="53"/>
        <end position="55"/>
    </location>
    <ligand>
        <name>ATP</name>
        <dbReference type="ChEBI" id="CHEBI:30616"/>
    </ligand>
</feature>
<dbReference type="RefSeq" id="WP_013136479.1">
    <property type="nucleotide sequence ID" value="NC_014166.1"/>
</dbReference>
<dbReference type="OrthoDB" id="9802602at2"/>
<sequence>MNLHEYQAKNLYRKYDIPTTKGKLLTHPSQLDDILRSVGKNKWVIKAQVHAGGRGKAGGVVLVNSKKEANEEVRRLLGSNLVTHQTNAQGQAVNSIYIEEPCEIKDEIYLAFIVDRTSQRIMIITSSEGGMDIEEVAERFPEKILRNPINPIVGIMPAQCRQICEDLGFDKDLSVQMIDLMKNIYKMFVQKDLSLVEINPLVVTKDNKLICLDGKVVVDNSALYRQPKMNEIRDDSQEDERELKAEKLDLNYVSLDGNIACMVNGAGLAMATMDLIKTHGGEPANFLDVGGSVNEKRVIEAFEIILSDTKVNGILVNIFGGIVRCDIIAAGIIGAAEKMNINIPIVVRLEGTNAKEGLELIKNSNVTVYEEADLDKAALKIIELSNKGAK</sequence>
<evidence type="ECO:0000256" key="3">
    <source>
        <dbReference type="ARBA" id="ARBA00022598"/>
    </source>
</evidence>
<proteinExistence type="inferred from homology"/>
<feature type="binding site" evidence="7">
    <location>
        <position position="213"/>
    </location>
    <ligand>
        <name>Mg(2+)</name>
        <dbReference type="ChEBI" id="CHEBI:18420"/>
    </ligand>
</feature>
<protein>
    <recommendedName>
        <fullName evidence="7">Succinate--CoA ligase [ADP-forming] subunit beta</fullName>
        <ecNumber evidence="7">6.2.1.5</ecNumber>
    </recommendedName>
    <alternativeName>
        <fullName evidence="7">Succinyl-CoA synthetase subunit beta</fullName>
        <shortName evidence="7">SCS-beta</shortName>
    </alternativeName>
</protein>
<dbReference type="Gene3D" id="3.30.1490.20">
    <property type="entry name" value="ATP-grasp fold, A domain"/>
    <property type="match status" value="1"/>
</dbReference>
<dbReference type="GO" id="GO:0042709">
    <property type="term" value="C:succinate-CoA ligase complex"/>
    <property type="evidence" value="ECO:0007669"/>
    <property type="project" value="UniProtKB-ARBA"/>
</dbReference>
<dbReference type="UniPathway" id="UPA00223">
    <property type="reaction ID" value="UER00999"/>
</dbReference>
<dbReference type="KEGG" id="ant:Arnit_2686"/>
<dbReference type="Pfam" id="PF08442">
    <property type="entry name" value="ATP-grasp_2"/>
    <property type="match status" value="1"/>
</dbReference>
<feature type="binding site" evidence="7">
    <location>
        <position position="107"/>
    </location>
    <ligand>
        <name>ATP</name>
        <dbReference type="ChEBI" id="CHEBI:30616"/>
    </ligand>
</feature>
<keyword evidence="2 7" id="KW-0816">Tricarboxylic acid cycle</keyword>
<evidence type="ECO:0000256" key="1">
    <source>
        <dbReference type="ARBA" id="ARBA00009182"/>
    </source>
</evidence>
<dbReference type="GO" id="GO:0006104">
    <property type="term" value="P:succinyl-CoA metabolic process"/>
    <property type="evidence" value="ECO:0007669"/>
    <property type="project" value="TreeGrafter"/>
</dbReference>
<feature type="binding site" evidence="7">
    <location>
        <position position="199"/>
    </location>
    <ligand>
        <name>Mg(2+)</name>
        <dbReference type="ChEBI" id="CHEBI:18420"/>
    </ligand>
</feature>
<reference evidence="10 11" key="1">
    <citation type="journal article" date="2010" name="Stand. Genomic Sci.">
        <title>Complete genome sequence of Arcobacter nitrofigilis type strain (CI).</title>
        <authorList>
            <person name="Pati A."/>
            <person name="Gronow S."/>
            <person name="Lapidus A."/>
            <person name="Copeland A."/>
            <person name="Glavina Del Rio T."/>
            <person name="Nolan M."/>
            <person name="Lucas S."/>
            <person name="Tice H."/>
            <person name="Cheng J.F."/>
            <person name="Han C."/>
            <person name="Chertkov O."/>
            <person name="Bruce D."/>
            <person name="Tapia R."/>
            <person name="Goodwin L."/>
            <person name="Pitluck S."/>
            <person name="Liolios K."/>
            <person name="Ivanova N."/>
            <person name="Mavromatis K."/>
            <person name="Chen A."/>
            <person name="Palaniappan K."/>
            <person name="Land M."/>
            <person name="Hauser L."/>
            <person name="Chang Y.J."/>
            <person name="Jeffries C.D."/>
            <person name="Detter J.C."/>
            <person name="Rohde M."/>
            <person name="Goker M."/>
            <person name="Bristow J."/>
            <person name="Eisen J.A."/>
            <person name="Markowitz V."/>
            <person name="Hugenholtz P."/>
            <person name="Klenk H.P."/>
            <person name="Kyrpides N.C."/>
        </authorList>
    </citation>
    <scope>NUCLEOTIDE SEQUENCE [LARGE SCALE GENOMIC DNA]</scope>
    <source>
        <strain evidence="11">ATCC 33309 / DSM 7299 / CCUG 15893 / LMG 7604 / NCTC 12251 / CI</strain>
    </source>
</reference>
<comment type="similarity">
    <text evidence="1 7">Belongs to the succinate/malate CoA ligase beta subunit family.</text>
</comment>
<dbReference type="GO" id="GO:0006099">
    <property type="term" value="P:tricarboxylic acid cycle"/>
    <property type="evidence" value="ECO:0007669"/>
    <property type="project" value="UniProtKB-UniRule"/>
</dbReference>
<keyword evidence="7" id="KW-0067">ATP-binding</keyword>
<dbReference type="PANTHER" id="PTHR11815:SF10">
    <property type="entry name" value="SUCCINATE--COA LIGASE [GDP-FORMING] SUBUNIT BETA, MITOCHONDRIAL"/>
    <property type="match status" value="1"/>
</dbReference>
<dbReference type="FunFam" id="3.40.50.261:FF:000001">
    <property type="entry name" value="Succinate--CoA ligase [ADP-forming] subunit beta"/>
    <property type="match status" value="1"/>
</dbReference>
<feature type="binding site" evidence="7">
    <location>
        <position position="102"/>
    </location>
    <ligand>
        <name>ATP</name>
        <dbReference type="ChEBI" id="CHEBI:30616"/>
    </ligand>
</feature>
<dbReference type="Proteomes" id="UP000000939">
    <property type="component" value="Chromosome"/>
</dbReference>
<dbReference type="InterPro" id="IPR016102">
    <property type="entry name" value="Succinyl-CoA_synth-like"/>
</dbReference>
<dbReference type="FunFam" id="3.30.1490.20:FF:000002">
    <property type="entry name" value="Succinate--CoA ligase [ADP-forming] subunit beta"/>
    <property type="match status" value="1"/>
</dbReference>
<feature type="binding site" evidence="7">
    <location>
        <begin position="321"/>
        <end position="323"/>
    </location>
    <ligand>
        <name>substrate</name>
        <note>ligand shared with subunit alpha</note>
    </ligand>
</feature>
<dbReference type="InterPro" id="IPR005811">
    <property type="entry name" value="SUCC_ACL_C"/>
</dbReference>